<evidence type="ECO:0000313" key="6">
    <source>
        <dbReference type="Proteomes" id="UP000188354"/>
    </source>
</evidence>
<dbReference type="PROSITE" id="PS50005">
    <property type="entry name" value="TPR"/>
    <property type="match status" value="1"/>
</dbReference>
<dbReference type="PANTHER" id="PTHR21405:SF0">
    <property type="entry name" value="TETRATRICOPEPTIDE REPEAT PROTEIN 36"/>
    <property type="match status" value="1"/>
</dbReference>
<accession>A0A1J7GUE9</accession>
<dbReference type="SUPFAM" id="SSF48452">
    <property type="entry name" value="TPR-like"/>
    <property type="match status" value="1"/>
</dbReference>
<dbReference type="PANTHER" id="PTHR21405">
    <property type="entry name" value="CDNA SEQUENCE BC021608"/>
    <property type="match status" value="1"/>
</dbReference>
<dbReference type="InterPro" id="IPR011990">
    <property type="entry name" value="TPR-like_helical_dom_sf"/>
</dbReference>
<feature type="transmembrane region" description="Helical" evidence="4">
    <location>
        <begin position="6"/>
        <end position="26"/>
    </location>
</feature>
<feature type="compositionally biased region" description="Low complexity" evidence="3">
    <location>
        <begin position="52"/>
        <end position="71"/>
    </location>
</feature>
<dbReference type="EMBL" id="CM007378">
    <property type="protein sequence ID" value="OIV93712.1"/>
    <property type="molecule type" value="Genomic_DNA"/>
</dbReference>
<keyword evidence="2" id="KW-0802">TPR repeat</keyword>
<gene>
    <name evidence="5" type="ORF">TanjilG_16563</name>
</gene>
<dbReference type="AlphaFoldDB" id="A0A1J7GUE9"/>
<keyword evidence="4" id="KW-0812">Transmembrane</keyword>
<reference evidence="5 6" key="1">
    <citation type="journal article" date="2017" name="Plant Biotechnol. J.">
        <title>A comprehensive draft genome sequence for lupin (Lupinus angustifolius), an emerging health food: insights into plant-microbe interactions and legume evolution.</title>
        <authorList>
            <person name="Hane J.K."/>
            <person name="Ming Y."/>
            <person name="Kamphuis L.G."/>
            <person name="Nelson M.N."/>
            <person name="Garg G."/>
            <person name="Atkins C.A."/>
            <person name="Bayer P.E."/>
            <person name="Bravo A."/>
            <person name="Bringans S."/>
            <person name="Cannon S."/>
            <person name="Edwards D."/>
            <person name="Foley R."/>
            <person name="Gao L.L."/>
            <person name="Harrison M.J."/>
            <person name="Huang W."/>
            <person name="Hurgobin B."/>
            <person name="Li S."/>
            <person name="Liu C.W."/>
            <person name="McGrath A."/>
            <person name="Morahan G."/>
            <person name="Murray J."/>
            <person name="Weller J."/>
            <person name="Jian J."/>
            <person name="Singh K.B."/>
        </authorList>
    </citation>
    <scope>NUCLEOTIDE SEQUENCE [LARGE SCALE GENOMIC DNA]</scope>
    <source>
        <strain evidence="6">cv. Tanjil</strain>
        <tissue evidence="5">Whole plant</tissue>
    </source>
</reference>
<evidence type="ECO:0000313" key="5">
    <source>
        <dbReference type="EMBL" id="OIV93712.1"/>
    </source>
</evidence>
<evidence type="ECO:0000256" key="1">
    <source>
        <dbReference type="ARBA" id="ARBA00006995"/>
    </source>
</evidence>
<dbReference type="Gramene" id="OIV93712">
    <property type="protein sequence ID" value="OIV93712"/>
    <property type="gene ID" value="TanjilG_16563"/>
</dbReference>
<comment type="similarity">
    <text evidence="1">Belongs to the TTC36 family.</text>
</comment>
<dbReference type="Pfam" id="PF13174">
    <property type="entry name" value="TPR_6"/>
    <property type="match status" value="1"/>
</dbReference>
<proteinExistence type="inferred from homology"/>
<feature type="repeat" description="TPR" evidence="2">
    <location>
        <begin position="169"/>
        <end position="202"/>
    </location>
</feature>
<feature type="region of interest" description="Disordered" evidence="3">
    <location>
        <begin position="32"/>
        <end position="71"/>
    </location>
</feature>
<dbReference type="OMA" id="YEWKGMK"/>
<keyword evidence="4" id="KW-1133">Transmembrane helix</keyword>
<evidence type="ECO:0000256" key="2">
    <source>
        <dbReference type="PROSITE-ProRule" id="PRU00339"/>
    </source>
</evidence>
<sequence length="215" mass="23998">MIAEVIVQLCILILSLFIILFIYNLLHQSTHTKSRTRSRTRTNQPNRHLAQSSRHLSRATATTRSTSQRAKAALSEADTALSISPRDPSAHIHRAKALHLLGHPAAALRSLDAALSLPASKTLTETERAEALVKRAEVKVEVNRRRRMESAVKDLEEAVGMNGGKRIEKEALCLLGKCYEWKGMKEEAKQVFKKLLHLQPDSVEASNGLHRLPYS</sequence>
<dbReference type="InterPro" id="IPR038906">
    <property type="entry name" value="TTC36"/>
</dbReference>
<dbReference type="InterPro" id="IPR019734">
    <property type="entry name" value="TPR_rpt"/>
</dbReference>
<keyword evidence="6" id="KW-1185">Reference proteome</keyword>
<dbReference type="STRING" id="3871.A0A1J7GUE9"/>
<dbReference type="OrthoDB" id="1870799at2759"/>
<evidence type="ECO:0000256" key="4">
    <source>
        <dbReference type="SAM" id="Phobius"/>
    </source>
</evidence>
<evidence type="ECO:0000256" key="3">
    <source>
        <dbReference type="SAM" id="MobiDB-lite"/>
    </source>
</evidence>
<name>A0A1J7GUE9_LUPAN</name>
<dbReference type="KEGG" id="lang:109332886"/>
<dbReference type="Proteomes" id="UP000188354">
    <property type="component" value="Chromosome LG18"/>
</dbReference>
<dbReference type="SMART" id="SM00028">
    <property type="entry name" value="TPR"/>
    <property type="match status" value="2"/>
</dbReference>
<organism evidence="5 6">
    <name type="scientific">Lupinus angustifolius</name>
    <name type="common">Narrow-leaved blue lupine</name>
    <dbReference type="NCBI Taxonomy" id="3871"/>
    <lineage>
        <taxon>Eukaryota</taxon>
        <taxon>Viridiplantae</taxon>
        <taxon>Streptophyta</taxon>
        <taxon>Embryophyta</taxon>
        <taxon>Tracheophyta</taxon>
        <taxon>Spermatophyta</taxon>
        <taxon>Magnoliopsida</taxon>
        <taxon>eudicotyledons</taxon>
        <taxon>Gunneridae</taxon>
        <taxon>Pentapetalae</taxon>
        <taxon>rosids</taxon>
        <taxon>fabids</taxon>
        <taxon>Fabales</taxon>
        <taxon>Fabaceae</taxon>
        <taxon>Papilionoideae</taxon>
        <taxon>50 kb inversion clade</taxon>
        <taxon>genistoids sensu lato</taxon>
        <taxon>core genistoids</taxon>
        <taxon>Genisteae</taxon>
        <taxon>Lupinus</taxon>
    </lineage>
</organism>
<keyword evidence="4" id="KW-0472">Membrane</keyword>
<dbReference type="Gene3D" id="1.25.40.10">
    <property type="entry name" value="Tetratricopeptide repeat domain"/>
    <property type="match status" value="2"/>
</dbReference>
<protein>
    <submittedName>
        <fullName evidence="5">Uncharacterized protein</fullName>
    </submittedName>
</protein>